<sequence length="265" mass="29988">MNFKYLLGVILSIPLLPIMYFQGKRIRKEVPSLPEAKGNHGKVILPTSKHLDILIIGESTMAGVGVATHEEGFSGALARELASHLNANIAWKVYAKSGYTAKMVSQRLIPKIKEQHADVIIIGLGGNDAFTLNRPNKWKRHIQELIHILQTRYKDSIIVFTNMPPIKEFPAFTPAIKFTIGNLVEILGKELAALVSEFDNVYYQEQIVTIDSWKQKMNINEDVKDFFSDGVHPSKLTYQTWAKDFSNFIVSHEPIRARLDSLMQE</sequence>
<dbReference type="OrthoDB" id="2810666at2"/>
<feature type="transmembrane region" description="Helical" evidence="1">
    <location>
        <begin position="6"/>
        <end position="23"/>
    </location>
</feature>
<dbReference type="Pfam" id="PF13472">
    <property type="entry name" value="Lipase_GDSL_2"/>
    <property type="match status" value="1"/>
</dbReference>
<dbReference type="AlphaFoldDB" id="A0A1M6IYP6"/>
<gene>
    <name evidence="3" type="ORF">SAMN04488508_108143</name>
</gene>
<dbReference type="PANTHER" id="PTHR30383">
    <property type="entry name" value="THIOESTERASE 1/PROTEASE 1/LYSOPHOSPHOLIPASE L1"/>
    <property type="match status" value="1"/>
</dbReference>
<protein>
    <submittedName>
        <fullName evidence="3">Lysophospholipase L1</fullName>
    </submittedName>
</protein>
<keyword evidence="1" id="KW-1133">Transmembrane helix</keyword>
<keyword evidence="4" id="KW-1185">Reference proteome</keyword>
<dbReference type="EMBL" id="FQYP01000008">
    <property type="protein sequence ID" value="SHJ39555.1"/>
    <property type="molecule type" value="Genomic_DNA"/>
</dbReference>
<dbReference type="RefSeq" id="WP_073319117.1">
    <property type="nucleotide sequence ID" value="NZ_FQYP01000008.1"/>
</dbReference>
<organism evidence="3 4">
    <name type="scientific">Aquimarina spongiae</name>
    <dbReference type="NCBI Taxonomy" id="570521"/>
    <lineage>
        <taxon>Bacteria</taxon>
        <taxon>Pseudomonadati</taxon>
        <taxon>Bacteroidota</taxon>
        <taxon>Flavobacteriia</taxon>
        <taxon>Flavobacteriales</taxon>
        <taxon>Flavobacteriaceae</taxon>
        <taxon>Aquimarina</taxon>
    </lineage>
</organism>
<dbReference type="PANTHER" id="PTHR30383:SF5">
    <property type="entry name" value="SGNH HYDROLASE-TYPE ESTERASE DOMAIN-CONTAINING PROTEIN"/>
    <property type="match status" value="1"/>
</dbReference>
<dbReference type="GO" id="GO:0004622">
    <property type="term" value="F:phosphatidylcholine lysophospholipase activity"/>
    <property type="evidence" value="ECO:0007669"/>
    <property type="project" value="TreeGrafter"/>
</dbReference>
<evidence type="ECO:0000256" key="1">
    <source>
        <dbReference type="SAM" id="Phobius"/>
    </source>
</evidence>
<keyword evidence="1" id="KW-0472">Membrane</keyword>
<evidence type="ECO:0000313" key="4">
    <source>
        <dbReference type="Proteomes" id="UP000184432"/>
    </source>
</evidence>
<evidence type="ECO:0000313" key="3">
    <source>
        <dbReference type="EMBL" id="SHJ39555.1"/>
    </source>
</evidence>
<name>A0A1M6IYP6_9FLAO</name>
<dbReference type="InterPro" id="IPR013830">
    <property type="entry name" value="SGNH_hydro"/>
</dbReference>
<keyword evidence="1" id="KW-0812">Transmembrane</keyword>
<feature type="domain" description="SGNH hydrolase-type esterase" evidence="2">
    <location>
        <begin position="56"/>
        <end position="239"/>
    </location>
</feature>
<reference evidence="4" key="1">
    <citation type="submission" date="2016-11" db="EMBL/GenBank/DDBJ databases">
        <authorList>
            <person name="Varghese N."/>
            <person name="Submissions S."/>
        </authorList>
    </citation>
    <scope>NUCLEOTIDE SEQUENCE [LARGE SCALE GENOMIC DNA]</scope>
    <source>
        <strain evidence="4">DSM 22623</strain>
    </source>
</reference>
<dbReference type="InterPro" id="IPR051532">
    <property type="entry name" value="Ester_Hydrolysis_Enzymes"/>
</dbReference>
<dbReference type="STRING" id="570521.SAMN04488508_108143"/>
<dbReference type="SUPFAM" id="SSF52266">
    <property type="entry name" value="SGNH hydrolase"/>
    <property type="match status" value="1"/>
</dbReference>
<accession>A0A1M6IYP6</accession>
<dbReference type="InterPro" id="IPR036514">
    <property type="entry name" value="SGNH_hydro_sf"/>
</dbReference>
<dbReference type="CDD" id="cd01836">
    <property type="entry name" value="FeeA_FeeB_like"/>
    <property type="match status" value="1"/>
</dbReference>
<proteinExistence type="predicted"/>
<dbReference type="Gene3D" id="3.40.50.1110">
    <property type="entry name" value="SGNH hydrolase"/>
    <property type="match status" value="1"/>
</dbReference>
<dbReference type="Proteomes" id="UP000184432">
    <property type="component" value="Unassembled WGS sequence"/>
</dbReference>
<evidence type="ECO:0000259" key="2">
    <source>
        <dbReference type="Pfam" id="PF13472"/>
    </source>
</evidence>